<feature type="transmembrane region" description="Helical" evidence="1">
    <location>
        <begin position="7"/>
        <end position="28"/>
    </location>
</feature>
<dbReference type="PANTHER" id="PTHR30093">
    <property type="entry name" value="GENERAL SECRETION PATHWAY PROTEIN G"/>
    <property type="match status" value="1"/>
</dbReference>
<keyword evidence="1" id="KW-1133">Transmembrane helix</keyword>
<dbReference type="SUPFAM" id="SSF54523">
    <property type="entry name" value="Pili subunits"/>
    <property type="match status" value="1"/>
</dbReference>
<dbReference type="InterPro" id="IPR012902">
    <property type="entry name" value="N_methyl_site"/>
</dbReference>
<sequence length="234" mass="26310">MKRMFTLIELLVVIAIIAILAAMLLPALNKARDRAKAIGCVNNLKSIALISAGYTNENDDYVIVAQPRWNGDCWIRLFFEQYGMPDKATLCPSAEDARGYHDFRENPVAGADKQFIYSYGASKKTVGEGPKQSRKLSFYLGKRARFSQLIQYGDCEADMFKKKGIKNMTGMIEPGSYYGQGLKGQWAPVGLRHSGSANFAMFDGHAATLNRGELEKDYRNVWRPYLDGEWKLPM</sequence>
<protein>
    <submittedName>
        <fullName evidence="2">Prepilin-type N-terminal cleavage/methylation domain-containing protein</fullName>
    </submittedName>
</protein>
<dbReference type="NCBIfam" id="TIGR02532">
    <property type="entry name" value="IV_pilin_GFxxxE"/>
    <property type="match status" value="1"/>
</dbReference>
<keyword evidence="1" id="KW-0812">Transmembrane</keyword>
<dbReference type="Gene3D" id="3.30.700.10">
    <property type="entry name" value="Glycoprotein, Type 4 Pilin"/>
    <property type="match status" value="1"/>
</dbReference>
<dbReference type="InterPro" id="IPR027558">
    <property type="entry name" value="Pre_pil_HX9DG_C"/>
</dbReference>
<proteinExistence type="predicted"/>
<name>A0A848B0U3_9BACT</name>
<gene>
    <name evidence="2" type="ORF">HF882_21465</name>
</gene>
<accession>A0A848B0U3</accession>
<comment type="caution">
    <text evidence="2">The sequence shown here is derived from an EMBL/GenBank/DDBJ whole genome shotgun (WGS) entry which is preliminary data.</text>
</comment>
<dbReference type="EMBL" id="JABAEW010000082">
    <property type="protein sequence ID" value="NMD89158.1"/>
    <property type="molecule type" value="Genomic_DNA"/>
</dbReference>
<keyword evidence="1" id="KW-0472">Membrane</keyword>
<organism evidence="2 3">
    <name type="scientific">Victivallis vadensis</name>
    <dbReference type="NCBI Taxonomy" id="172901"/>
    <lineage>
        <taxon>Bacteria</taxon>
        <taxon>Pseudomonadati</taxon>
        <taxon>Lentisphaerota</taxon>
        <taxon>Lentisphaeria</taxon>
        <taxon>Victivallales</taxon>
        <taxon>Victivallaceae</taxon>
        <taxon>Victivallis</taxon>
    </lineage>
</organism>
<dbReference type="NCBIfam" id="TIGR04294">
    <property type="entry name" value="pre_pil_HX9DG"/>
    <property type="match status" value="1"/>
</dbReference>
<dbReference type="AlphaFoldDB" id="A0A848B0U3"/>
<dbReference type="RefSeq" id="WP_168964090.1">
    <property type="nucleotide sequence ID" value="NZ_CAUHRZ010000123.1"/>
</dbReference>
<evidence type="ECO:0000256" key="1">
    <source>
        <dbReference type="SAM" id="Phobius"/>
    </source>
</evidence>
<dbReference type="InterPro" id="IPR045584">
    <property type="entry name" value="Pilin-like"/>
</dbReference>
<dbReference type="Proteomes" id="UP000576225">
    <property type="component" value="Unassembled WGS sequence"/>
</dbReference>
<reference evidence="2 3" key="1">
    <citation type="submission" date="2020-04" db="EMBL/GenBank/DDBJ databases">
        <authorList>
            <person name="Hitch T.C.A."/>
            <person name="Wylensek D."/>
            <person name="Clavel T."/>
        </authorList>
    </citation>
    <scope>NUCLEOTIDE SEQUENCE [LARGE SCALE GENOMIC DNA]</scope>
    <source>
        <strain evidence="2 3">COR2-253-APC-1A</strain>
    </source>
</reference>
<evidence type="ECO:0000313" key="2">
    <source>
        <dbReference type="EMBL" id="NMD89158.1"/>
    </source>
</evidence>
<evidence type="ECO:0000313" key="3">
    <source>
        <dbReference type="Proteomes" id="UP000576225"/>
    </source>
</evidence>